<dbReference type="AlphaFoldDB" id="A0A380B9M8"/>
<dbReference type="EMBL" id="UGYZ01000001">
    <property type="protein sequence ID" value="SUI97726.1"/>
    <property type="molecule type" value="Genomic_DNA"/>
</dbReference>
<evidence type="ECO:0000313" key="3">
    <source>
        <dbReference type="Proteomes" id="UP000254519"/>
    </source>
</evidence>
<dbReference type="GO" id="GO:0047689">
    <property type="term" value="F:aspartate racemase activity"/>
    <property type="evidence" value="ECO:0007669"/>
    <property type="project" value="UniProtKB-EC"/>
</dbReference>
<evidence type="ECO:0000256" key="1">
    <source>
        <dbReference type="SAM" id="Phobius"/>
    </source>
</evidence>
<sequence length="77" mass="8812">MKKKTLGIIGGVGPLATMFIGEIIVRRTAAEKDQDHVNMVITNNTNIPTEQLFILGESREIQFQSSYQMRNDYKRRV</sequence>
<dbReference type="EC" id="5.1.1.13" evidence="2"/>
<keyword evidence="1" id="KW-1133">Transmembrane helix</keyword>
<feature type="transmembrane region" description="Helical" evidence="1">
    <location>
        <begin position="6"/>
        <end position="25"/>
    </location>
</feature>
<dbReference type="SUPFAM" id="SSF53681">
    <property type="entry name" value="Aspartate/glutamate racemase"/>
    <property type="match status" value="1"/>
</dbReference>
<keyword evidence="1" id="KW-0472">Membrane</keyword>
<reference evidence="2 3" key="1">
    <citation type="submission" date="2018-06" db="EMBL/GenBank/DDBJ databases">
        <authorList>
            <consortium name="Pathogen Informatics"/>
            <person name="Doyle S."/>
        </authorList>
    </citation>
    <scope>NUCLEOTIDE SEQUENCE [LARGE SCALE GENOMIC DNA]</scope>
    <source>
        <strain evidence="3">ATCC 11859 / DSM 33 / NCIB 8841 / NCTC 4822</strain>
    </source>
</reference>
<accession>A0A380B9M8</accession>
<protein>
    <submittedName>
        <fullName evidence="2">Aspartate racemase</fullName>
        <ecNumber evidence="2">5.1.1.13</ecNumber>
    </submittedName>
</protein>
<keyword evidence="2" id="KW-0413">Isomerase</keyword>
<keyword evidence="1" id="KW-0812">Transmembrane</keyword>
<dbReference type="Proteomes" id="UP000254519">
    <property type="component" value="Unassembled WGS sequence"/>
</dbReference>
<dbReference type="InterPro" id="IPR001920">
    <property type="entry name" value="Asp/Glu_race"/>
</dbReference>
<keyword evidence="3" id="KW-1185">Reference proteome</keyword>
<gene>
    <name evidence="2" type="ORF">NCTC4822_00015</name>
</gene>
<dbReference type="RefSeq" id="WP_256594294.1">
    <property type="nucleotide sequence ID" value="NZ_UGYZ01000001.1"/>
</dbReference>
<evidence type="ECO:0000313" key="2">
    <source>
        <dbReference type="EMBL" id="SUI97726.1"/>
    </source>
</evidence>
<proteinExistence type="predicted"/>
<dbReference type="Gene3D" id="3.40.50.1860">
    <property type="match status" value="1"/>
</dbReference>
<organism evidence="2 3">
    <name type="scientific">Sporosarcina pasteurii</name>
    <name type="common">Bacillus pasteurii</name>
    <dbReference type="NCBI Taxonomy" id="1474"/>
    <lineage>
        <taxon>Bacteria</taxon>
        <taxon>Bacillati</taxon>
        <taxon>Bacillota</taxon>
        <taxon>Bacilli</taxon>
        <taxon>Bacillales</taxon>
        <taxon>Caryophanaceae</taxon>
        <taxon>Sporosarcina</taxon>
    </lineage>
</organism>
<name>A0A380B9M8_SPOPA</name>